<evidence type="ECO:0000256" key="2">
    <source>
        <dbReference type="ARBA" id="ARBA00010304"/>
    </source>
</evidence>
<dbReference type="InterPro" id="IPR036866">
    <property type="entry name" value="RibonucZ/Hydroxyglut_hydro"/>
</dbReference>
<dbReference type="PANTHER" id="PTHR23240:SF6">
    <property type="entry name" value="DNA CROSS-LINK REPAIR 1A PROTEIN"/>
    <property type="match status" value="1"/>
</dbReference>
<name>A0A9W7X806_9POAL</name>
<dbReference type="InterPro" id="IPR001660">
    <property type="entry name" value="SAM"/>
</dbReference>
<dbReference type="FunFam" id="3.60.15.10:FF:000027">
    <property type="entry name" value="DNA ligase 6"/>
    <property type="match status" value="1"/>
</dbReference>
<evidence type="ECO:0000256" key="4">
    <source>
        <dbReference type="ARBA" id="ARBA00023204"/>
    </source>
</evidence>
<proteinExistence type="inferred from homology"/>
<dbReference type="FunFam" id="3.40.50.12650:FF:000004">
    <property type="entry name" value="DNA cross-link repair 1A protein"/>
    <property type="match status" value="1"/>
</dbReference>
<keyword evidence="9" id="KW-1185">Reference proteome</keyword>
<dbReference type="GO" id="GO:0036297">
    <property type="term" value="P:interstrand cross-link repair"/>
    <property type="evidence" value="ECO:0007669"/>
    <property type="project" value="TreeGrafter"/>
</dbReference>
<dbReference type="GO" id="GO:0003684">
    <property type="term" value="F:damaged DNA binding"/>
    <property type="evidence" value="ECO:0007669"/>
    <property type="project" value="TreeGrafter"/>
</dbReference>
<dbReference type="SMART" id="SM00454">
    <property type="entry name" value="SAM"/>
    <property type="match status" value="1"/>
</dbReference>
<evidence type="ECO:0000256" key="6">
    <source>
        <dbReference type="SAM" id="MobiDB-lite"/>
    </source>
</evidence>
<dbReference type="CDD" id="cd09487">
    <property type="entry name" value="SAM_superfamily"/>
    <property type="match status" value="1"/>
</dbReference>
<reference evidence="8 9" key="1">
    <citation type="submission" date="2022-10" db="EMBL/GenBank/DDBJ databases">
        <title>WGS assembly of Paspalum vaginatum 540-79.</title>
        <authorList>
            <person name="Sun G."/>
            <person name="Wase N."/>
            <person name="Shu S."/>
            <person name="Jenkins J."/>
            <person name="Zhou B."/>
            <person name="Torres-Rodriguez J."/>
            <person name="Chen C."/>
            <person name="Sandor L."/>
            <person name="Plott C."/>
            <person name="Yoshinga Y."/>
            <person name="Daum C."/>
            <person name="Qi P."/>
            <person name="Barry K."/>
            <person name="Lipzen A."/>
            <person name="Berry L."/>
            <person name="Pedersen C."/>
            <person name="Gottilla T."/>
            <person name="Foltz A."/>
            <person name="Yu H."/>
            <person name="O'Malley R."/>
            <person name="Zhang C."/>
            <person name="Devos K."/>
            <person name="Sigmon B."/>
            <person name="Yu B."/>
            <person name="Obata T."/>
            <person name="Schmutz J."/>
            <person name="Schnable J."/>
        </authorList>
    </citation>
    <scope>NUCLEOTIDE SEQUENCE [LARGE SCALE GENOMIC DNA]</scope>
    <source>
        <strain evidence="9">cv. 540-79</strain>
    </source>
</reference>
<dbReference type="CDD" id="cd16273">
    <property type="entry name" value="SNM1A-1C-like_MBL-fold"/>
    <property type="match status" value="1"/>
</dbReference>
<evidence type="ECO:0000313" key="9">
    <source>
        <dbReference type="Proteomes" id="UP001164776"/>
    </source>
</evidence>
<organism evidence="8 9">
    <name type="scientific">Paspalum vaginatum</name>
    <name type="common">seashore paspalum</name>
    <dbReference type="NCBI Taxonomy" id="158149"/>
    <lineage>
        <taxon>Eukaryota</taxon>
        <taxon>Viridiplantae</taxon>
        <taxon>Streptophyta</taxon>
        <taxon>Embryophyta</taxon>
        <taxon>Tracheophyta</taxon>
        <taxon>Spermatophyta</taxon>
        <taxon>Magnoliopsida</taxon>
        <taxon>Liliopsida</taxon>
        <taxon>Poales</taxon>
        <taxon>Poaceae</taxon>
        <taxon>PACMAD clade</taxon>
        <taxon>Panicoideae</taxon>
        <taxon>Andropogonodae</taxon>
        <taxon>Paspaleae</taxon>
        <taxon>Paspalinae</taxon>
        <taxon>Paspalum</taxon>
    </lineage>
</organism>
<dbReference type="InterPro" id="IPR011084">
    <property type="entry name" value="DRMBL"/>
</dbReference>
<comment type="similarity">
    <text evidence="2">Belongs to the DNA repair metallo-beta-lactamase (DRMBL) family.</text>
</comment>
<dbReference type="OrthoDB" id="262529at2759"/>
<dbReference type="EMBL" id="MU630820">
    <property type="protein sequence ID" value="KAJ1253711.1"/>
    <property type="molecule type" value="Genomic_DNA"/>
</dbReference>
<dbReference type="Pfam" id="PF07522">
    <property type="entry name" value="DRMBL"/>
    <property type="match status" value="1"/>
</dbReference>
<gene>
    <name evidence="8" type="ORF">BS78_K208000</name>
</gene>
<dbReference type="GO" id="GO:0035312">
    <property type="term" value="F:5'-3' DNA exonuclease activity"/>
    <property type="evidence" value="ECO:0007669"/>
    <property type="project" value="TreeGrafter"/>
</dbReference>
<keyword evidence="3" id="KW-0227">DNA damage</keyword>
<dbReference type="SUPFAM" id="SSF56281">
    <property type="entry name" value="Metallo-hydrolase/oxidoreductase"/>
    <property type="match status" value="1"/>
</dbReference>
<dbReference type="SUPFAM" id="SSF47769">
    <property type="entry name" value="SAM/Pointed domain"/>
    <property type="match status" value="1"/>
</dbReference>
<evidence type="ECO:0000313" key="8">
    <source>
        <dbReference type="EMBL" id="KAJ1253711.1"/>
    </source>
</evidence>
<comment type="subcellular location">
    <subcellularLocation>
        <location evidence="1">Nucleus</location>
    </subcellularLocation>
</comment>
<accession>A0A9W7X806</accession>
<keyword evidence="5" id="KW-0539">Nucleus</keyword>
<dbReference type="AlphaFoldDB" id="A0A9W7X806"/>
<dbReference type="GO" id="GO:0006303">
    <property type="term" value="P:double-strand break repair via nonhomologous end joining"/>
    <property type="evidence" value="ECO:0007669"/>
    <property type="project" value="TreeGrafter"/>
</dbReference>
<evidence type="ECO:0000256" key="1">
    <source>
        <dbReference type="ARBA" id="ARBA00004123"/>
    </source>
</evidence>
<dbReference type="InterPro" id="IPR013761">
    <property type="entry name" value="SAM/pointed_sf"/>
</dbReference>
<sequence>MPANHKLSAKPSPANRKLSVKPSPSPTVAPASLSKSTAHRFLGDCDDDDDFQPPRARPLKSRNGAAALRPRKKFKPSPSSSGKENGSGAGGAATVKGAKKPKAGEICGLSSSAKLGSKVKIGLDRYGYCNGSFSSLPNLIESRVLVLGAVCDLGVERCEDLQILGSRYSTSVAEEGHATDDVADSEYNPPKLETKLSSSEVVEGYHKSNANCKILTAGSYDSEGHDSGILGSLNDKQNMEKTNGVASECGFGLHNGNLHLDSLESKLLMPNAKYDPRVGCCSEIQEPGLDACNLISQERKIAAGHCACATPEDVTTENQSSGPNALKGQCCSNSSESKLLESQMIHDFEANGCFEIGTQLSELINLCMKDSIEGNFDSKRLKSDYEVKCPICGLDIYDLSEELRQLHTNSCLDQPAKESSPNHEKEPCAGESVEIRRAVEWLRNLGLSKYEEVFIREEVDWETLQWLTEEDLLGMGITSLGPRKKIIHALGELRKKHDDASETEDVVLNSENTKKTKLPMNGNKLITQYFQCSSVDQRQRKVCKVKAPNLNEQKSCSTKIPNRRGCAGKIKVKDTPIWCCIPGTPFRVDAFRYLRGDYSHWFLTHFHVDHYQGLTRSFCHGKIYCSLITASLVHDKIGIPWDRLHVLPLNEKINVAGVNLTCFDANHCPGSIIILFEPPNGKVVLHTGDFRFSSEMVNNPVLQSSHIHTLILDTTYCNPRYDFPSQEIVIQFVIEAIQAEAFNPKTLFLIGSYTIGKERLFMEVARLLQKKIYVGAAKLQILKHLELPQEIMRWFTANEAESHIHVVPMWTLASFKRMKYLSNQYAGRFDLIVAFCPTGWSFGKGRKRTPGKRWQQGSIIRYEVPYSEHSSFTELQEFVKFISPEHIIPSVNNDGPESADAMLAQLLNE</sequence>
<dbReference type="Pfam" id="PF00536">
    <property type="entry name" value="SAM_1"/>
    <property type="match status" value="1"/>
</dbReference>
<evidence type="ECO:0000256" key="5">
    <source>
        <dbReference type="ARBA" id="ARBA00023242"/>
    </source>
</evidence>
<evidence type="ECO:0000259" key="7">
    <source>
        <dbReference type="PROSITE" id="PS50105"/>
    </source>
</evidence>
<dbReference type="Proteomes" id="UP001164776">
    <property type="component" value="Unassembled WGS sequence"/>
</dbReference>
<comment type="caution">
    <text evidence="8">The sequence shown here is derived from an EMBL/GenBank/DDBJ whole genome shotgun (WGS) entry which is preliminary data.</text>
</comment>
<feature type="domain" description="SAM" evidence="7">
    <location>
        <begin position="433"/>
        <end position="496"/>
    </location>
</feature>
<dbReference type="PANTHER" id="PTHR23240">
    <property type="entry name" value="DNA CROSS-LINK REPAIR PROTEIN PSO2/SNM1-RELATED"/>
    <property type="match status" value="1"/>
</dbReference>
<feature type="region of interest" description="Disordered" evidence="6">
    <location>
        <begin position="1"/>
        <end position="97"/>
    </location>
</feature>
<dbReference type="Gene3D" id="1.10.150.50">
    <property type="entry name" value="Transcription Factor, Ets-1"/>
    <property type="match status" value="1"/>
</dbReference>
<dbReference type="FunFam" id="1.10.150.50:FF:000078">
    <property type="entry name" value="Sterile alpha motif (SAM) domain-containing protein"/>
    <property type="match status" value="1"/>
</dbReference>
<dbReference type="Gene3D" id="3.40.50.12650">
    <property type="match status" value="1"/>
</dbReference>
<dbReference type="GO" id="GO:0005634">
    <property type="term" value="C:nucleus"/>
    <property type="evidence" value="ECO:0007669"/>
    <property type="project" value="UniProtKB-SubCell"/>
</dbReference>
<keyword evidence="4" id="KW-0234">DNA repair</keyword>
<dbReference type="Gene3D" id="3.60.15.10">
    <property type="entry name" value="Ribonuclease Z/Hydroxyacylglutathione hydrolase-like"/>
    <property type="match status" value="1"/>
</dbReference>
<dbReference type="PROSITE" id="PS50105">
    <property type="entry name" value="SAM_DOMAIN"/>
    <property type="match status" value="1"/>
</dbReference>
<evidence type="ECO:0000256" key="3">
    <source>
        <dbReference type="ARBA" id="ARBA00022763"/>
    </source>
</evidence>
<protein>
    <recommendedName>
        <fullName evidence="7">SAM domain-containing protein</fullName>
    </recommendedName>
</protein>